<keyword evidence="3" id="KW-1015">Disulfide bond</keyword>
<dbReference type="Gene3D" id="3.40.30.10">
    <property type="entry name" value="Glutaredoxin"/>
    <property type="match status" value="1"/>
</dbReference>
<dbReference type="InterPro" id="IPR005746">
    <property type="entry name" value="Thioredoxin"/>
</dbReference>
<name>A0A381ZCQ4_9ZZZZ</name>
<accession>A0A381ZCQ4</accession>
<dbReference type="SUPFAM" id="SSF52833">
    <property type="entry name" value="Thioredoxin-like"/>
    <property type="match status" value="1"/>
</dbReference>
<dbReference type="PIRSF" id="PIRSF000077">
    <property type="entry name" value="Thioredoxin"/>
    <property type="match status" value="1"/>
</dbReference>
<dbReference type="CDD" id="cd02947">
    <property type="entry name" value="TRX_family"/>
    <property type="match status" value="1"/>
</dbReference>
<evidence type="ECO:0000256" key="2">
    <source>
        <dbReference type="ARBA" id="ARBA00022982"/>
    </source>
</evidence>
<organism evidence="6">
    <name type="scientific">marine metagenome</name>
    <dbReference type="NCBI Taxonomy" id="408172"/>
    <lineage>
        <taxon>unclassified sequences</taxon>
        <taxon>metagenomes</taxon>
        <taxon>ecological metagenomes</taxon>
    </lineage>
</organism>
<evidence type="ECO:0000256" key="3">
    <source>
        <dbReference type="ARBA" id="ARBA00023157"/>
    </source>
</evidence>
<dbReference type="AlphaFoldDB" id="A0A381ZCQ4"/>
<evidence type="ECO:0000313" key="6">
    <source>
        <dbReference type="EMBL" id="SVA86632.1"/>
    </source>
</evidence>
<dbReference type="PROSITE" id="PS51352">
    <property type="entry name" value="THIOREDOXIN_2"/>
    <property type="match status" value="1"/>
</dbReference>
<dbReference type="GO" id="GO:0005829">
    <property type="term" value="C:cytosol"/>
    <property type="evidence" value="ECO:0007669"/>
    <property type="project" value="TreeGrafter"/>
</dbReference>
<dbReference type="EMBL" id="UINC01020686">
    <property type="protein sequence ID" value="SVA86632.1"/>
    <property type="molecule type" value="Genomic_DNA"/>
</dbReference>
<feature type="domain" description="Thioredoxin" evidence="5">
    <location>
        <begin position="1"/>
        <end position="110"/>
    </location>
</feature>
<sequence>MSSDKVVIVTDSEFDSTVLQSERPVVLDFWAEWCQPCKMLAPTIEEIAGEYEDKVKVGKLNVDDNPNTATKYGIRGIPTLLFFKGGKVVQQVTGVKSKAEIKKIIDEDLA</sequence>
<dbReference type="InterPro" id="IPR013766">
    <property type="entry name" value="Thioredoxin_domain"/>
</dbReference>
<evidence type="ECO:0000259" key="5">
    <source>
        <dbReference type="PROSITE" id="PS51352"/>
    </source>
</evidence>
<dbReference type="PANTHER" id="PTHR45663:SF11">
    <property type="entry name" value="GEO12009P1"/>
    <property type="match status" value="1"/>
</dbReference>
<proteinExistence type="predicted"/>
<protein>
    <recommendedName>
        <fullName evidence="5">Thioredoxin domain-containing protein</fullName>
    </recommendedName>
</protein>
<reference evidence="6" key="1">
    <citation type="submission" date="2018-05" db="EMBL/GenBank/DDBJ databases">
        <authorList>
            <person name="Lanie J.A."/>
            <person name="Ng W.-L."/>
            <person name="Kazmierczak K.M."/>
            <person name="Andrzejewski T.M."/>
            <person name="Davidsen T.M."/>
            <person name="Wayne K.J."/>
            <person name="Tettelin H."/>
            <person name="Glass J.I."/>
            <person name="Rusch D."/>
            <person name="Podicherti R."/>
            <person name="Tsui H.-C.T."/>
            <person name="Winkler M.E."/>
        </authorList>
    </citation>
    <scope>NUCLEOTIDE SEQUENCE</scope>
</reference>
<dbReference type="FunFam" id="3.40.30.10:FF:000001">
    <property type="entry name" value="Thioredoxin"/>
    <property type="match status" value="1"/>
</dbReference>
<keyword evidence="1" id="KW-0813">Transport</keyword>
<keyword evidence="4" id="KW-0676">Redox-active center</keyword>
<keyword evidence="2" id="KW-0249">Electron transport</keyword>
<evidence type="ECO:0000256" key="1">
    <source>
        <dbReference type="ARBA" id="ARBA00022448"/>
    </source>
</evidence>
<evidence type="ECO:0000256" key="4">
    <source>
        <dbReference type="ARBA" id="ARBA00023284"/>
    </source>
</evidence>
<dbReference type="PANTHER" id="PTHR45663">
    <property type="entry name" value="GEO12009P1"/>
    <property type="match status" value="1"/>
</dbReference>
<dbReference type="NCBIfam" id="TIGR01068">
    <property type="entry name" value="thioredoxin"/>
    <property type="match status" value="1"/>
</dbReference>
<dbReference type="PRINTS" id="PR00421">
    <property type="entry name" value="THIOREDOXIN"/>
</dbReference>
<dbReference type="InterPro" id="IPR036249">
    <property type="entry name" value="Thioredoxin-like_sf"/>
</dbReference>
<gene>
    <name evidence="6" type="ORF">METZ01_LOCUS139486</name>
</gene>
<dbReference type="Pfam" id="PF00085">
    <property type="entry name" value="Thioredoxin"/>
    <property type="match status" value="1"/>
</dbReference>
<dbReference type="GO" id="GO:0045454">
    <property type="term" value="P:cell redox homeostasis"/>
    <property type="evidence" value="ECO:0007669"/>
    <property type="project" value="TreeGrafter"/>
</dbReference>
<dbReference type="GO" id="GO:0015035">
    <property type="term" value="F:protein-disulfide reductase activity"/>
    <property type="evidence" value="ECO:0007669"/>
    <property type="project" value="InterPro"/>
</dbReference>